<feature type="domain" description="Threonine/serine exporter-like N-terminal" evidence="8">
    <location>
        <begin position="9"/>
        <end position="246"/>
    </location>
</feature>
<evidence type="ECO:0000256" key="7">
    <source>
        <dbReference type="SAM" id="Phobius"/>
    </source>
</evidence>
<evidence type="ECO:0000256" key="4">
    <source>
        <dbReference type="ARBA" id="ARBA00022989"/>
    </source>
</evidence>
<sequence length="251" mass="28181">MTQEQVVNIATEISYLMLKNGAEIYRVEQCVRFIANAYGYYDADCFAILTSIVVSVVDGDKVCTRTKRVTDRGTDFNKVVALNDLSRNICRECMDYETIMKRINEIRRTRPYPFWVSTVMYIMISFFFGLYFGGTFITACICGVAGVVVYPVQWFARKIQTNIFIANMITSGVITILLSTFYVTFYPKQLDIMLISLIMNLVPGVALTHCMRDLISNELISGLARLAEVFISGAGTAAGVFIVLSVFGLQI</sequence>
<name>A0A1I0CZR0_9FIRM</name>
<accession>A0A1I0CZR0</accession>
<keyword evidence="3 7" id="KW-0812">Transmembrane</keyword>
<keyword evidence="5 7" id="KW-0472">Membrane</keyword>
<evidence type="ECO:0000313" key="9">
    <source>
        <dbReference type="EMBL" id="SET25103.1"/>
    </source>
</evidence>
<keyword evidence="2" id="KW-1003">Cell membrane</keyword>
<evidence type="ECO:0000256" key="3">
    <source>
        <dbReference type="ARBA" id="ARBA00022692"/>
    </source>
</evidence>
<dbReference type="STRING" id="29364.SAMN04487772_11232"/>
<protein>
    <submittedName>
        <fullName evidence="9">Uncharacterized membrane protein YjjP, DUF1212 family</fullName>
    </submittedName>
</protein>
<dbReference type="PANTHER" id="PTHR34390:SF2">
    <property type="entry name" value="SUCCINATE TRANSPORTER SUBUNIT YJJP-RELATED"/>
    <property type="match status" value="1"/>
</dbReference>
<evidence type="ECO:0000256" key="5">
    <source>
        <dbReference type="ARBA" id="ARBA00023136"/>
    </source>
</evidence>
<gene>
    <name evidence="9" type="ORF">SAMN04487772_11232</name>
</gene>
<feature type="transmembrane region" description="Helical" evidence="7">
    <location>
        <begin position="223"/>
        <end position="249"/>
    </location>
</feature>
<dbReference type="OrthoDB" id="9813917at2"/>
<evidence type="ECO:0000256" key="6">
    <source>
        <dbReference type="ARBA" id="ARBA00034125"/>
    </source>
</evidence>
<evidence type="ECO:0000256" key="2">
    <source>
        <dbReference type="ARBA" id="ARBA00022475"/>
    </source>
</evidence>
<evidence type="ECO:0000313" key="10">
    <source>
        <dbReference type="Proteomes" id="UP000199800"/>
    </source>
</evidence>
<dbReference type="GO" id="GO:0022857">
    <property type="term" value="F:transmembrane transporter activity"/>
    <property type="evidence" value="ECO:0007669"/>
    <property type="project" value="InterPro"/>
</dbReference>
<dbReference type="EMBL" id="FOHN01000012">
    <property type="protein sequence ID" value="SET25103.1"/>
    <property type="molecule type" value="Genomic_DNA"/>
</dbReference>
<dbReference type="InterPro" id="IPR010619">
    <property type="entry name" value="ThrE-like_N"/>
</dbReference>
<dbReference type="InterPro" id="IPR050539">
    <property type="entry name" value="ThrE_Dicarb/AminoAcid_Exp"/>
</dbReference>
<feature type="transmembrane region" description="Helical" evidence="7">
    <location>
        <begin position="112"/>
        <end position="130"/>
    </location>
</feature>
<dbReference type="AlphaFoldDB" id="A0A1I0CZR0"/>
<proteinExistence type="inferred from homology"/>
<organism evidence="9 10">
    <name type="scientific">[Clostridium] polysaccharolyticum</name>
    <dbReference type="NCBI Taxonomy" id="29364"/>
    <lineage>
        <taxon>Bacteria</taxon>
        <taxon>Bacillati</taxon>
        <taxon>Bacillota</taxon>
        <taxon>Clostridia</taxon>
        <taxon>Lachnospirales</taxon>
        <taxon>Lachnospiraceae</taxon>
    </lineage>
</organism>
<dbReference type="GO" id="GO:0015744">
    <property type="term" value="P:succinate transport"/>
    <property type="evidence" value="ECO:0007669"/>
    <property type="project" value="TreeGrafter"/>
</dbReference>
<dbReference type="GO" id="GO:0005886">
    <property type="term" value="C:plasma membrane"/>
    <property type="evidence" value="ECO:0007669"/>
    <property type="project" value="UniProtKB-SubCell"/>
</dbReference>
<feature type="transmembrane region" description="Helical" evidence="7">
    <location>
        <begin position="163"/>
        <end position="186"/>
    </location>
</feature>
<feature type="transmembrane region" description="Helical" evidence="7">
    <location>
        <begin position="136"/>
        <end position="156"/>
    </location>
</feature>
<comment type="similarity">
    <text evidence="6">Belongs to the ThrE exporter (TC 2.A.79) family.</text>
</comment>
<keyword evidence="10" id="KW-1185">Reference proteome</keyword>
<comment type="subcellular location">
    <subcellularLocation>
        <location evidence="1">Cell membrane</location>
        <topology evidence="1">Multi-pass membrane protein</topology>
    </subcellularLocation>
</comment>
<dbReference type="Pfam" id="PF06738">
    <property type="entry name" value="ThrE"/>
    <property type="match status" value="1"/>
</dbReference>
<evidence type="ECO:0000256" key="1">
    <source>
        <dbReference type="ARBA" id="ARBA00004651"/>
    </source>
</evidence>
<dbReference type="RefSeq" id="WP_092477924.1">
    <property type="nucleotide sequence ID" value="NZ_FOHN01000012.1"/>
</dbReference>
<reference evidence="9 10" key="1">
    <citation type="submission" date="2016-10" db="EMBL/GenBank/DDBJ databases">
        <authorList>
            <person name="de Groot N.N."/>
        </authorList>
    </citation>
    <scope>NUCLEOTIDE SEQUENCE [LARGE SCALE GENOMIC DNA]</scope>
    <source>
        <strain evidence="9 10">DSM 1801</strain>
    </source>
</reference>
<dbReference type="PANTHER" id="PTHR34390">
    <property type="entry name" value="UPF0442 PROTEIN YJJB-RELATED"/>
    <property type="match status" value="1"/>
</dbReference>
<keyword evidence="4 7" id="KW-1133">Transmembrane helix</keyword>
<evidence type="ECO:0000259" key="8">
    <source>
        <dbReference type="Pfam" id="PF06738"/>
    </source>
</evidence>
<dbReference type="Proteomes" id="UP000199800">
    <property type="component" value="Unassembled WGS sequence"/>
</dbReference>